<dbReference type="GO" id="GO:0005886">
    <property type="term" value="C:plasma membrane"/>
    <property type="evidence" value="ECO:0007669"/>
    <property type="project" value="UniProtKB-SubCell"/>
</dbReference>
<dbReference type="EMBL" id="DF820459">
    <property type="protein sequence ID" value="GAK53452.1"/>
    <property type="molecule type" value="Genomic_DNA"/>
</dbReference>
<evidence type="ECO:0000256" key="7">
    <source>
        <dbReference type="ARBA" id="ARBA00023136"/>
    </source>
</evidence>
<evidence type="ECO:0000256" key="3">
    <source>
        <dbReference type="ARBA" id="ARBA00022448"/>
    </source>
</evidence>
<dbReference type="PANTHER" id="PTHR30269:SF37">
    <property type="entry name" value="MEMBRANE TRANSPORTER PROTEIN"/>
    <property type="match status" value="1"/>
</dbReference>
<keyword evidence="3" id="KW-0813">Transport</keyword>
<comment type="subcellular location">
    <subcellularLocation>
        <location evidence="1 8">Cell membrane</location>
        <topology evidence="1 8">Multi-pass membrane protein</topology>
    </subcellularLocation>
</comment>
<dbReference type="InterPro" id="IPR002781">
    <property type="entry name" value="TM_pro_TauE-like"/>
</dbReference>
<evidence type="ECO:0000256" key="5">
    <source>
        <dbReference type="ARBA" id="ARBA00022692"/>
    </source>
</evidence>
<evidence type="ECO:0000313" key="9">
    <source>
        <dbReference type="EMBL" id="GAK53452.1"/>
    </source>
</evidence>
<feature type="transmembrane region" description="Helical" evidence="8">
    <location>
        <begin position="163"/>
        <end position="182"/>
    </location>
</feature>
<dbReference type="STRING" id="1499966.U14_04717"/>
<keyword evidence="10" id="KW-1185">Reference proteome</keyword>
<gene>
    <name evidence="9" type="ORF">U14_04717</name>
</gene>
<feature type="transmembrane region" description="Helical" evidence="8">
    <location>
        <begin position="194"/>
        <end position="214"/>
    </location>
</feature>
<keyword evidence="7 8" id="KW-0472">Membrane</keyword>
<dbReference type="AlphaFoldDB" id="A0A0S6W4Y2"/>
<evidence type="ECO:0000256" key="6">
    <source>
        <dbReference type="ARBA" id="ARBA00022989"/>
    </source>
</evidence>
<proteinExistence type="inferred from homology"/>
<evidence type="ECO:0000313" key="10">
    <source>
        <dbReference type="Proteomes" id="UP000030700"/>
    </source>
</evidence>
<evidence type="ECO:0000256" key="4">
    <source>
        <dbReference type="ARBA" id="ARBA00022475"/>
    </source>
</evidence>
<accession>A0A0S6W4Y2</accession>
<protein>
    <recommendedName>
        <fullName evidence="8">Probable membrane transporter protein</fullName>
    </recommendedName>
</protein>
<evidence type="ECO:0000256" key="8">
    <source>
        <dbReference type="RuleBase" id="RU363041"/>
    </source>
</evidence>
<dbReference type="HOGENOM" id="CLU_054750_5_4_0"/>
<dbReference type="Proteomes" id="UP000030700">
    <property type="component" value="Unassembled WGS sequence"/>
</dbReference>
<keyword evidence="4 8" id="KW-1003">Cell membrane</keyword>
<dbReference type="InterPro" id="IPR052017">
    <property type="entry name" value="TSUP"/>
</dbReference>
<comment type="similarity">
    <text evidence="2 8">Belongs to the 4-toluene sulfonate uptake permease (TSUP) (TC 2.A.102) family.</text>
</comment>
<reference evidence="9 10" key="1">
    <citation type="journal article" date="2015" name="PeerJ">
        <title>First genomic representation of candidate bacterial phylum KSB3 points to enhanced environmental sensing as a trigger of wastewater bulking.</title>
        <authorList>
            <person name="Sekiguchi Y."/>
            <person name="Ohashi A."/>
            <person name="Parks D.H."/>
            <person name="Yamauchi T."/>
            <person name="Tyson G.W."/>
            <person name="Hugenholtz P."/>
        </authorList>
    </citation>
    <scope>NUCLEOTIDE SEQUENCE [LARGE SCALE GENOMIC DNA]</scope>
</reference>
<dbReference type="PANTHER" id="PTHR30269">
    <property type="entry name" value="TRANSMEMBRANE PROTEIN YFCA"/>
    <property type="match status" value="1"/>
</dbReference>
<feature type="transmembrane region" description="Helical" evidence="8">
    <location>
        <begin position="69"/>
        <end position="89"/>
    </location>
</feature>
<sequence length="241" mass="26725">MNHLWIILAVIFFSSLIQATFSFGGALVALPLLAFAVDVKTATPLMTLLSCSIAVIVVVLKWQDIHLQNAWRLIVSAWVGIPFGIFFLVRVDAKIVKLALALSVIFFTLLNLLNAKKYHLKRPWYSLLFGFVSGVFGGAYNISGPPVVLYGTLAQWSPATFRATLQSYALFTNLFAIAGYAFAGTITPEVITYYFYSLPIVAASIWLGGLLHRIIPGEQYVIYVRILLLLLGLNLLYSVMR</sequence>
<name>A0A0S6W4Y2_9BACT</name>
<feature type="transmembrane region" description="Helical" evidence="8">
    <location>
        <begin position="44"/>
        <end position="62"/>
    </location>
</feature>
<dbReference type="Pfam" id="PF01925">
    <property type="entry name" value="TauE"/>
    <property type="match status" value="1"/>
</dbReference>
<feature type="transmembrane region" description="Helical" evidence="8">
    <location>
        <begin position="220"/>
        <end position="240"/>
    </location>
</feature>
<keyword evidence="5 8" id="KW-0812">Transmembrane</keyword>
<organism evidence="9 10">
    <name type="scientific">Candidatus Moduliflexus flocculans</name>
    <dbReference type="NCBI Taxonomy" id="1499966"/>
    <lineage>
        <taxon>Bacteria</taxon>
        <taxon>Candidatus Moduliflexota</taxon>
        <taxon>Candidatus Moduliflexia</taxon>
        <taxon>Candidatus Moduliflexales</taxon>
        <taxon>Candidatus Moduliflexaceae</taxon>
    </lineage>
</organism>
<feature type="transmembrane region" description="Helical" evidence="8">
    <location>
        <begin position="95"/>
        <end position="113"/>
    </location>
</feature>
<evidence type="ECO:0000256" key="2">
    <source>
        <dbReference type="ARBA" id="ARBA00009142"/>
    </source>
</evidence>
<evidence type="ECO:0000256" key="1">
    <source>
        <dbReference type="ARBA" id="ARBA00004651"/>
    </source>
</evidence>
<keyword evidence="6 8" id="KW-1133">Transmembrane helix</keyword>
<feature type="transmembrane region" description="Helical" evidence="8">
    <location>
        <begin position="125"/>
        <end position="143"/>
    </location>
</feature>